<proteinExistence type="predicted"/>
<dbReference type="EMBL" id="MN228696">
    <property type="protein sequence ID" value="QEP29803.1"/>
    <property type="molecule type" value="Genomic_DNA"/>
</dbReference>
<accession>A0A5C2H6A5</accession>
<evidence type="ECO:0000313" key="1">
    <source>
        <dbReference type="EMBL" id="QEP29803.1"/>
    </source>
</evidence>
<organism evidence="1 2">
    <name type="scientific">Sinorhizobium phage ort11</name>
    <dbReference type="NCBI Taxonomy" id="2599764"/>
    <lineage>
        <taxon>Viruses</taxon>
        <taxon>Duplodnaviria</taxon>
        <taxon>Heunggongvirae</taxon>
        <taxon>Uroviricota</taxon>
        <taxon>Caudoviricetes</taxon>
        <taxon>Schitoviridae</taxon>
        <taxon>Huelvavirus</taxon>
        <taxon>Huelvavirus ort11</taxon>
    </lineage>
</organism>
<name>A0A5C2H6A5_9CAUD</name>
<dbReference type="Proteomes" id="UP000322838">
    <property type="component" value="Segment"/>
</dbReference>
<evidence type="ECO:0000313" key="2">
    <source>
        <dbReference type="Proteomes" id="UP000322838"/>
    </source>
</evidence>
<protein>
    <submittedName>
        <fullName evidence="1">Uncharacterized protein</fullName>
    </submittedName>
</protein>
<gene>
    <name evidence="1" type="ORF">Smphiort11_005</name>
</gene>
<reference evidence="2" key="1">
    <citation type="submission" date="2019-07" db="EMBL/GenBank/DDBJ databases">
        <authorList>
            <person name="Cubo M.T."/>
            <person name="Espuny M.D.R."/>
            <person name="Balsanelli E."/>
        </authorList>
    </citation>
    <scope>NUCLEOTIDE SEQUENCE [LARGE SCALE GENOMIC DNA]</scope>
</reference>
<keyword evidence="2" id="KW-1185">Reference proteome</keyword>
<sequence length="66" mass="7742">MFILMGVIKYEGDSFLGMFTSLEKANAAYLMIEKTKKYYDWFEILECTPDEPYHESEPETVFSSEP</sequence>